<sequence length="329" mass="38333">MVGCSFNYDQGLELEKQERWAEAAIEYRIAAVENPDDEDISAALKRMNVKVAQENFESYQQYLQQKEFHKAYRRLETALIQNPELSQAREEMQKWWHLLITGKVELEFDRLSSNLSLAEEMILQIRFNTPNGKILSGNISSETGIFFLEDVVYRTQAKQLAEYTINTIGLRIKRKSSLGYVRNDFKKFVNFRELSPLEVSGEITDNFLKTPQNVLDHRPVLISDKAALATWQPPRLVSYELRFDGDTIKVISASKRGEFAPAVLYLNKSDLRANLDFGVSKLKMDASGQKWSIRRKTYRTAEDDYFYGLSSNLSLNRYFYYDRVFRFIQ</sequence>
<proteinExistence type="predicted"/>
<dbReference type="EMBL" id="UINC01005950">
    <property type="protein sequence ID" value="SVA24552.1"/>
    <property type="molecule type" value="Genomic_DNA"/>
</dbReference>
<organism evidence="1">
    <name type="scientific">marine metagenome</name>
    <dbReference type="NCBI Taxonomy" id="408172"/>
    <lineage>
        <taxon>unclassified sequences</taxon>
        <taxon>metagenomes</taxon>
        <taxon>ecological metagenomes</taxon>
    </lineage>
</organism>
<evidence type="ECO:0000313" key="1">
    <source>
        <dbReference type="EMBL" id="SVA24552.1"/>
    </source>
</evidence>
<reference evidence="1" key="1">
    <citation type="submission" date="2018-05" db="EMBL/GenBank/DDBJ databases">
        <authorList>
            <person name="Lanie J.A."/>
            <person name="Ng W.-L."/>
            <person name="Kazmierczak K.M."/>
            <person name="Andrzejewski T.M."/>
            <person name="Davidsen T.M."/>
            <person name="Wayne K.J."/>
            <person name="Tettelin H."/>
            <person name="Glass J.I."/>
            <person name="Rusch D."/>
            <person name="Podicherti R."/>
            <person name="Tsui H.-C.T."/>
            <person name="Winkler M.E."/>
        </authorList>
    </citation>
    <scope>NUCLEOTIDE SEQUENCE</scope>
</reference>
<dbReference type="AlphaFoldDB" id="A0A381U8K5"/>
<name>A0A381U8K5_9ZZZZ</name>
<accession>A0A381U8K5</accession>
<dbReference type="InterPro" id="IPR011990">
    <property type="entry name" value="TPR-like_helical_dom_sf"/>
</dbReference>
<protein>
    <submittedName>
        <fullName evidence="1">Uncharacterized protein</fullName>
    </submittedName>
</protein>
<gene>
    <name evidence="1" type="ORF">METZ01_LOCUS77406</name>
</gene>
<dbReference type="Gene3D" id="1.25.40.10">
    <property type="entry name" value="Tetratricopeptide repeat domain"/>
    <property type="match status" value="1"/>
</dbReference>